<name>A0A976N2Z4_9VIRU</name>
<accession>A0A976N2Z4</accession>
<organism evidence="2">
    <name type="scientific">Peromfec virus RodF7_17</name>
    <dbReference type="NCBI Taxonomy" id="2929352"/>
    <lineage>
        <taxon>Viruses</taxon>
        <taxon>Monodnaviria</taxon>
        <taxon>Sangervirae</taxon>
        <taxon>Phixviricota</taxon>
        <taxon>Malgrandaviricetes</taxon>
        <taxon>Petitvirales</taxon>
        <taxon>Microviridae</taxon>
    </lineage>
</organism>
<dbReference type="Pfam" id="PF23343">
    <property type="entry name" value="REP_ORF2-G2P"/>
    <property type="match status" value="1"/>
</dbReference>
<feature type="domain" description="Replication-associated protein ORF2/G2P" evidence="1">
    <location>
        <begin position="54"/>
        <end position="152"/>
    </location>
</feature>
<evidence type="ECO:0000259" key="1">
    <source>
        <dbReference type="Pfam" id="PF23343"/>
    </source>
</evidence>
<proteinExistence type="predicted"/>
<dbReference type="InterPro" id="IPR056906">
    <property type="entry name" value="ORF2/G2P_dom"/>
</dbReference>
<reference evidence="2" key="1">
    <citation type="submission" date="2022-02" db="EMBL/GenBank/DDBJ databases">
        <title>Towards deciphering the DNA virus diversity associated with rodent species in the families Cricetidae and Heteromyidae.</title>
        <authorList>
            <person name="Lund M."/>
            <person name="Larsen B.B."/>
            <person name="Gryseels S."/>
            <person name="Kraberger S."/>
            <person name="Rowsey D.M."/>
            <person name="Steger L."/>
            <person name="Yule K.M."/>
            <person name="Upham N.S."/>
            <person name="Worobey M."/>
            <person name="Van Doorslaer K."/>
            <person name="Varsani A."/>
        </authorList>
    </citation>
    <scope>NUCLEOTIDE SEQUENCE</scope>
    <source>
        <strain evidence="2">NeonRodF7_17</strain>
    </source>
</reference>
<dbReference type="EMBL" id="OM869659">
    <property type="protein sequence ID" value="UPW41750.1"/>
    <property type="molecule type" value="Genomic_DNA"/>
</dbReference>
<protein>
    <submittedName>
        <fullName evidence="2">Replication initiator protein</fullName>
    </submittedName>
</protein>
<evidence type="ECO:0000313" key="2">
    <source>
        <dbReference type="EMBL" id="UPW41750.1"/>
    </source>
</evidence>
<sequence length="277" mass="32552">MQCLRPIVLKRVIDGKWRIDPVPCGKCINCLDRKRKFWFARLMIESRSTPLPPVMITLTYDDDHLPVSGDVSKKDVQDFLKRLRYYSQESFRYFIVSEYGPLRHRAHYHGILFDFPLDKATDDIIGKAWSNGFVSIGIAKDGGLSYCCKYVTFKSHSYGKAPNFMLASRRPAIGLSYLENADLVKWHKADPVNNSYITFFGKKLPMPRYLKEKIYNEEERKLISDKCSEESFKNRMLQNAKFKVRYCDWVEDRQADNEYIAQRSRDFDKSFKKSKDL</sequence>